<reference evidence="3" key="1">
    <citation type="submission" date="2009-09" db="EMBL/GenBank/DDBJ databases">
        <title>The complete chromosome of Sebaldella termitidis ATCC 33386.</title>
        <authorList>
            <consortium name="US DOE Joint Genome Institute (JGI-PGF)"/>
            <person name="Lucas S."/>
            <person name="Copeland A."/>
            <person name="Lapidus A."/>
            <person name="Glavina del Rio T."/>
            <person name="Dalin E."/>
            <person name="Tice H."/>
            <person name="Bruce D."/>
            <person name="Goodwin L."/>
            <person name="Pitluck S."/>
            <person name="Kyrpides N."/>
            <person name="Mavromatis K."/>
            <person name="Ivanova N."/>
            <person name="Mikhailova N."/>
            <person name="Sims D."/>
            <person name="Meincke L."/>
            <person name="Brettin T."/>
            <person name="Detter J.C."/>
            <person name="Han C."/>
            <person name="Larimer F."/>
            <person name="Land M."/>
            <person name="Hauser L."/>
            <person name="Markowitz V."/>
            <person name="Cheng J.F."/>
            <person name="Hugenholtz P."/>
            <person name="Woyke T."/>
            <person name="Wu D."/>
            <person name="Eisen J.A."/>
        </authorList>
    </citation>
    <scope>NUCLEOTIDE SEQUENCE [LARGE SCALE GENOMIC DNA]</scope>
    <source>
        <strain evidence="3">ATCC 33386 / NCTC 11300</strain>
    </source>
</reference>
<protein>
    <submittedName>
        <fullName evidence="2">Uncharacterized protein</fullName>
    </submittedName>
</protein>
<proteinExistence type="predicted"/>
<feature type="transmembrane region" description="Helical" evidence="1">
    <location>
        <begin position="251"/>
        <end position="274"/>
    </location>
</feature>
<dbReference type="STRING" id="526218.Sterm_0099"/>
<feature type="transmembrane region" description="Helical" evidence="1">
    <location>
        <begin position="157"/>
        <end position="184"/>
    </location>
</feature>
<keyword evidence="1" id="KW-0812">Transmembrane</keyword>
<gene>
    <name evidence="2" type="ordered locus">Sterm_0099</name>
</gene>
<dbReference type="HOGENOM" id="CLU_979668_0_0_0"/>
<evidence type="ECO:0000313" key="3">
    <source>
        <dbReference type="Proteomes" id="UP000000845"/>
    </source>
</evidence>
<feature type="transmembrane region" description="Helical" evidence="1">
    <location>
        <begin position="53"/>
        <end position="78"/>
    </location>
</feature>
<dbReference type="AlphaFoldDB" id="D1AJS7"/>
<reference evidence="2 3" key="2">
    <citation type="journal article" date="2010" name="Stand. Genomic Sci.">
        <title>Complete genome sequence of Sebaldella termitidis type strain (NCTC 11300).</title>
        <authorList>
            <person name="Harmon-Smith M."/>
            <person name="Celia L."/>
            <person name="Chertkov O."/>
            <person name="Lapidus A."/>
            <person name="Copeland A."/>
            <person name="Glavina Del Rio T."/>
            <person name="Nolan M."/>
            <person name="Lucas S."/>
            <person name="Tice H."/>
            <person name="Cheng J.F."/>
            <person name="Han C."/>
            <person name="Detter J.C."/>
            <person name="Bruce D."/>
            <person name="Goodwin L."/>
            <person name="Pitluck S."/>
            <person name="Pati A."/>
            <person name="Liolios K."/>
            <person name="Ivanova N."/>
            <person name="Mavromatis K."/>
            <person name="Mikhailova N."/>
            <person name="Chen A."/>
            <person name="Palaniappan K."/>
            <person name="Land M."/>
            <person name="Hauser L."/>
            <person name="Chang Y.J."/>
            <person name="Jeffries C.D."/>
            <person name="Brettin T."/>
            <person name="Goker M."/>
            <person name="Beck B."/>
            <person name="Bristow J."/>
            <person name="Eisen J.A."/>
            <person name="Markowitz V."/>
            <person name="Hugenholtz P."/>
            <person name="Kyrpides N.C."/>
            <person name="Klenk H.P."/>
            <person name="Chen F."/>
        </authorList>
    </citation>
    <scope>NUCLEOTIDE SEQUENCE [LARGE SCALE GENOMIC DNA]</scope>
    <source>
        <strain evidence="3">ATCC 33386 / NCTC 11300</strain>
    </source>
</reference>
<feature type="transmembrane region" description="Helical" evidence="1">
    <location>
        <begin position="196"/>
        <end position="217"/>
    </location>
</feature>
<dbReference type="EMBL" id="CP001739">
    <property type="protein sequence ID" value="ACZ06984.1"/>
    <property type="molecule type" value="Genomic_DNA"/>
</dbReference>
<organism evidence="2 3">
    <name type="scientific">Sebaldella termitidis (strain ATCC 33386 / NCTC 11300)</name>
    <dbReference type="NCBI Taxonomy" id="526218"/>
    <lineage>
        <taxon>Bacteria</taxon>
        <taxon>Fusobacteriati</taxon>
        <taxon>Fusobacteriota</taxon>
        <taxon>Fusobacteriia</taxon>
        <taxon>Fusobacteriales</taxon>
        <taxon>Leptotrichiaceae</taxon>
        <taxon>Sebaldella</taxon>
    </lineage>
</organism>
<dbReference type="Proteomes" id="UP000000845">
    <property type="component" value="Chromosome"/>
</dbReference>
<dbReference type="RefSeq" id="WP_012859584.1">
    <property type="nucleotide sequence ID" value="NC_013517.1"/>
</dbReference>
<keyword evidence="1" id="KW-0472">Membrane</keyword>
<dbReference type="KEGG" id="str:Sterm_0099"/>
<name>D1AJS7_SEBTE</name>
<evidence type="ECO:0000313" key="2">
    <source>
        <dbReference type="EMBL" id="ACZ06984.1"/>
    </source>
</evidence>
<evidence type="ECO:0000256" key="1">
    <source>
        <dbReference type="SAM" id="Phobius"/>
    </source>
</evidence>
<sequence>MFKKLMKYELRKGIIPYIIIMVSLIVAFIIIAVQCSFIDFDSFNSRSENQFVILMMGIFLVVGMAYILMIVGGVFNFVQGIMYLADEFFREKGYLTFSTPNSSYKIIASKLLAYFIRNFVYFMVILVSVLGVLSIVFRENNEFFMIMEFIRKNPLLIILVLIYAILGQLIHMIFIYFIMTLNVTVIDFKHKILSSFLMYFGVTIFLRIIYFFLQLYIQFNINTTGFLIFYKSISMNVPVYMPEYAGGNYEFIPLPVFPVLIIFLGVFFVLYFSVCKLIDKGVNI</sequence>
<keyword evidence="1" id="KW-1133">Transmembrane helix</keyword>
<accession>D1AJS7</accession>
<feature type="transmembrane region" description="Helical" evidence="1">
    <location>
        <begin position="119"/>
        <end position="137"/>
    </location>
</feature>
<keyword evidence="3" id="KW-1185">Reference proteome</keyword>
<feature type="transmembrane region" description="Helical" evidence="1">
    <location>
        <begin position="14"/>
        <end position="33"/>
    </location>
</feature>